<protein>
    <submittedName>
        <fullName evidence="2">Phenazine biosynthesis PhzF protein</fullName>
    </submittedName>
</protein>
<keyword evidence="3" id="KW-1185">Reference proteome</keyword>
<reference evidence="2" key="1">
    <citation type="journal article" date="2021" name="Nat. Commun.">
        <title>Genetic determinants of endophytism in the Arabidopsis root mycobiome.</title>
        <authorList>
            <person name="Mesny F."/>
            <person name="Miyauchi S."/>
            <person name="Thiergart T."/>
            <person name="Pickel B."/>
            <person name="Atanasova L."/>
            <person name="Karlsson M."/>
            <person name="Huettel B."/>
            <person name="Barry K.W."/>
            <person name="Haridas S."/>
            <person name="Chen C."/>
            <person name="Bauer D."/>
            <person name="Andreopoulos W."/>
            <person name="Pangilinan J."/>
            <person name="LaButti K."/>
            <person name="Riley R."/>
            <person name="Lipzen A."/>
            <person name="Clum A."/>
            <person name="Drula E."/>
            <person name="Henrissat B."/>
            <person name="Kohler A."/>
            <person name="Grigoriev I.V."/>
            <person name="Martin F.M."/>
            <person name="Hacquard S."/>
        </authorList>
    </citation>
    <scope>NUCLEOTIDE SEQUENCE</scope>
    <source>
        <strain evidence="2">MPI-CAGE-AT-0147</strain>
    </source>
</reference>
<evidence type="ECO:0000313" key="3">
    <source>
        <dbReference type="Proteomes" id="UP000738349"/>
    </source>
</evidence>
<dbReference type="Pfam" id="PF02567">
    <property type="entry name" value="PhzC-PhzF"/>
    <property type="match status" value="1"/>
</dbReference>
<dbReference type="PIRSF" id="PIRSF016184">
    <property type="entry name" value="PhzC_PhzF"/>
    <property type="match status" value="1"/>
</dbReference>
<dbReference type="NCBIfam" id="TIGR00654">
    <property type="entry name" value="PhzF_family"/>
    <property type="match status" value="1"/>
</dbReference>
<dbReference type="SUPFAM" id="SSF54506">
    <property type="entry name" value="Diaminopimelate epimerase-like"/>
    <property type="match status" value="1"/>
</dbReference>
<comment type="caution">
    <text evidence="2">The sequence shown here is derived from an EMBL/GenBank/DDBJ whole genome shotgun (WGS) entry which is preliminary data.</text>
</comment>
<dbReference type="EMBL" id="JAGMUV010000010">
    <property type="protein sequence ID" value="KAH7141614.1"/>
    <property type="molecule type" value="Genomic_DNA"/>
</dbReference>
<dbReference type="InterPro" id="IPR003719">
    <property type="entry name" value="Phenazine_PhzF-like"/>
</dbReference>
<evidence type="ECO:0000256" key="1">
    <source>
        <dbReference type="PIRSR" id="PIRSR016184-1"/>
    </source>
</evidence>
<feature type="active site" evidence="1">
    <location>
        <position position="48"/>
    </location>
</feature>
<dbReference type="Proteomes" id="UP000738349">
    <property type="component" value="Unassembled WGS sequence"/>
</dbReference>
<evidence type="ECO:0000313" key="2">
    <source>
        <dbReference type="EMBL" id="KAH7141614.1"/>
    </source>
</evidence>
<name>A0A9P9EQ95_9HYPO</name>
<dbReference type="PANTHER" id="PTHR13774">
    <property type="entry name" value="PHENAZINE BIOSYNTHESIS PROTEIN"/>
    <property type="match status" value="1"/>
</dbReference>
<sequence>MSTIKFAVVDIFSSTPYKGNPLAVVDDLAGTLSDTQLKLITRQFNLSETTFFSKPTRAQATYRLRSFLPDGREVLGIGHNILGAWWYLAEAGFLDFSETKFVTKSPDSEEFTFFQELGDAVMPVQILRTKREGQHPLYSVAITQAPPKAHNRHPDLESLARSIGLEAKDIGLPDNTSLAPRVMSTASTHHLLVPIKSIPALNQVVVQRDVLLQQIRLADERAYGLFLFTPDVNNSGEPIRDRYQARFFSPGMSTEDPATGSAAGPLSAYLYNEGHLSVAKGEASIEVLQGYNVGRECKIQVGLSVSTGSEDSHDVRVQLIGGGVEISKGTIVIPGDDVLF</sequence>
<dbReference type="AlphaFoldDB" id="A0A9P9EQ95"/>
<accession>A0A9P9EQ95</accession>
<gene>
    <name evidence="2" type="ORF">EDB81DRAFT_898816</name>
</gene>
<organism evidence="2 3">
    <name type="scientific">Dactylonectria macrodidyma</name>
    <dbReference type="NCBI Taxonomy" id="307937"/>
    <lineage>
        <taxon>Eukaryota</taxon>
        <taxon>Fungi</taxon>
        <taxon>Dikarya</taxon>
        <taxon>Ascomycota</taxon>
        <taxon>Pezizomycotina</taxon>
        <taxon>Sordariomycetes</taxon>
        <taxon>Hypocreomycetidae</taxon>
        <taxon>Hypocreales</taxon>
        <taxon>Nectriaceae</taxon>
        <taxon>Dactylonectria</taxon>
    </lineage>
</organism>
<dbReference type="Gene3D" id="3.10.310.10">
    <property type="entry name" value="Diaminopimelate Epimerase, Chain A, domain 1"/>
    <property type="match status" value="2"/>
</dbReference>
<proteinExistence type="predicted"/>
<dbReference type="PANTHER" id="PTHR13774:SF32">
    <property type="entry name" value="ANTISENSE-ENHANCING SEQUENCE 1"/>
    <property type="match status" value="1"/>
</dbReference>
<dbReference type="GO" id="GO:0005737">
    <property type="term" value="C:cytoplasm"/>
    <property type="evidence" value="ECO:0007669"/>
    <property type="project" value="TreeGrafter"/>
</dbReference>
<dbReference type="GO" id="GO:0016853">
    <property type="term" value="F:isomerase activity"/>
    <property type="evidence" value="ECO:0007669"/>
    <property type="project" value="TreeGrafter"/>
</dbReference>
<dbReference type="OrthoDB" id="75169at2759"/>